<dbReference type="EMBL" id="LT855380">
    <property type="protein sequence ID" value="SMS11573.1"/>
    <property type="molecule type" value="Genomic_DNA"/>
</dbReference>
<evidence type="ECO:0000313" key="3">
    <source>
        <dbReference type="Proteomes" id="UP000196842"/>
    </source>
</evidence>
<evidence type="ECO:0000256" key="1">
    <source>
        <dbReference type="SAM" id="MobiDB-lite"/>
    </source>
</evidence>
<dbReference type="AlphaFoldDB" id="A0A1Y6JTD8"/>
<proteinExistence type="predicted"/>
<evidence type="ECO:0000313" key="2">
    <source>
        <dbReference type="EMBL" id="SMS11573.1"/>
    </source>
</evidence>
<dbReference type="Proteomes" id="UP000196842">
    <property type="component" value="Chromosome I"/>
</dbReference>
<feature type="region of interest" description="Disordered" evidence="1">
    <location>
        <begin position="1"/>
        <end position="55"/>
    </location>
</feature>
<dbReference type="GeneID" id="47767143"/>
<name>A0A1Y6JTD8_PSEVI</name>
<organism evidence="2 3">
    <name type="scientific">Pseudomonas viridiflava</name>
    <name type="common">Phytomonas viridiflava</name>
    <dbReference type="NCBI Taxonomy" id="33069"/>
    <lineage>
        <taxon>Bacteria</taxon>
        <taxon>Pseudomonadati</taxon>
        <taxon>Pseudomonadota</taxon>
        <taxon>Gammaproteobacteria</taxon>
        <taxon>Pseudomonadales</taxon>
        <taxon>Pseudomonadaceae</taxon>
        <taxon>Pseudomonas</taxon>
    </lineage>
</organism>
<feature type="compositionally biased region" description="Basic and acidic residues" evidence="1">
    <location>
        <begin position="12"/>
        <end position="22"/>
    </location>
</feature>
<dbReference type="KEGG" id="pvd:CFBP1590__3987"/>
<protein>
    <submittedName>
        <fullName evidence="2">Uncharacterized protein</fullName>
    </submittedName>
</protein>
<dbReference type="RefSeq" id="WP_162876943.1">
    <property type="nucleotide sequence ID" value="NZ_CP077719.1"/>
</dbReference>
<sequence>MTKGKQFVPRNDAVDQPDRAESLPEAFAWNSPKQLKRSTNKDDALSDTAVKILKG</sequence>
<accession>A0A1Y6JTD8</accession>
<gene>
    <name evidence="2" type="ORF">CFBP1590__3987</name>
</gene>
<reference evidence="2 3" key="1">
    <citation type="submission" date="2017-05" db="EMBL/GenBank/DDBJ databases">
        <authorList>
            <person name="Song R."/>
            <person name="Chenine A.L."/>
            <person name="Ruprecht R.M."/>
        </authorList>
    </citation>
    <scope>NUCLEOTIDE SEQUENCE [LARGE SCALE GENOMIC DNA]</scope>
    <source>
        <strain evidence="2 3">CFBP 1590</strain>
    </source>
</reference>